<keyword evidence="9" id="KW-1185">Reference proteome</keyword>
<feature type="region of interest" description="Disordered" evidence="6">
    <location>
        <begin position="136"/>
        <end position="167"/>
    </location>
</feature>
<evidence type="ECO:0000256" key="1">
    <source>
        <dbReference type="ARBA" id="ARBA00012513"/>
    </source>
</evidence>
<sequence>MASFKDASDPFYDGGLKYELVTEMAPGVWKITRKSDRMFFLAHDMTEKLFEVTNQPGKLNLSLAGQLLSPEQHNLLEPLMIILNHENLMSIVDIITFHFSNSGRFGRKRWFTVWDYCDAGNLGNLIVNQHRRNPKAKTYPGDLDDPMDVDDTSEAGEKRPRTPPPEKPFIHLPESFCWHVLRSVLKALVWLHDGMRFIDNPLFPEEGHPTMLSAENPDWQPILHRNIRPENIFIGHPRRSEWYGACKLGNFGSAWISGHCQQPRGKSFEWPIFAKALAPPKGEFMSLGDMIAGDMKWTATHPQQAGQPYTIRSEYRALGQVMQALMYPPMVDYHWQWICTNQVERVLEPLGYSAALKNMVMKLMIFDHWAPVEGQDTYVNDAMYKTRELHLDAEDAYLDWKKNQRWPEAKAEVPGTKAERDQDSEDFKRLIEKYTESYAQVANVIQKV</sequence>
<dbReference type="PANTHER" id="PTHR43671">
    <property type="entry name" value="SERINE/THREONINE-PROTEIN KINASE NEK"/>
    <property type="match status" value="1"/>
</dbReference>
<feature type="compositionally biased region" description="Acidic residues" evidence="6">
    <location>
        <begin position="142"/>
        <end position="154"/>
    </location>
</feature>
<dbReference type="InterPro" id="IPR050660">
    <property type="entry name" value="NEK_Ser/Thr_kinase"/>
</dbReference>
<evidence type="ECO:0000256" key="5">
    <source>
        <dbReference type="ARBA" id="ARBA00022840"/>
    </source>
</evidence>
<dbReference type="AlphaFoldDB" id="A0AAI8YHQ3"/>
<dbReference type="Gene3D" id="1.10.510.10">
    <property type="entry name" value="Transferase(Phosphotransferase) domain 1"/>
    <property type="match status" value="1"/>
</dbReference>
<dbReference type="Proteomes" id="UP001295740">
    <property type="component" value="Unassembled WGS sequence"/>
</dbReference>
<keyword evidence="4" id="KW-0418">Kinase</keyword>
<proteinExistence type="predicted"/>
<dbReference type="EMBL" id="CAUWAG010000007">
    <property type="protein sequence ID" value="CAJ2505280.1"/>
    <property type="molecule type" value="Genomic_DNA"/>
</dbReference>
<dbReference type="SUPFAM" id="SSF56112">
    <property type="entry name" value="Protein kinase-like (PK-like)"/>
    <property type="match status" value="1"/>
</dbReference>
<dbReference type="PROSITE" id="PS50011">
    <property type="entry name" value="PROTEIN_KINASE_DOM"/>
    <property type="match status" value="1"/>
</dbReference>
<comment type="caution">
    <text evidence="8">The sequence shown here is derived from an EMBL/GenBank/DDBJ whole genome shotgun (WGS) entry which is preliminary data.</text>
</comment>
<evidence type="ECO:0000256" key="2">
    <source>
        <dbReference type="ARBA" id="ARBA00022679"/>
    </source>
</evidence>
<evidence type="ECO:0000256" key="4">
    <source>
        <dbReference type="ARBA" id="ARBA00022777"/>
    </source>
</evidence>
<organism evidence="8 9">
    <name type="scientific">Anthostomella pinea</name>
    <dbReference type="NCBI Taxonomy" id="933095"/>
    <lineage>
        <taxon>Eukaryota</taxon>
        <taxon>Fungi</taxon>
        <taxon>Dikarya</taxon>
        <taxon>Ascomycota</taxon>
        <taxon>Pezizomycotina</taxon>
        <taxon>Sordariomycetes</taxon>
        <taxon>Xylariomycetidae</taxon>
        <taxon>Xylariales</taxon>
        <taxon>Xylariaceae</taxon>
        <taxon>Anthostomella</taxon>
    </lineage>
</organism>
<evidence type="ECO:0000256" key="6">
    <source>
        <dbReference type="SAM" id="MobiDB-lite"/>
    </source>
</evidence>
<dbReference type="PANTHER" id="PTHR43671:SF13">
    <property type="entry name" value="SERINE_THREONINE-PROTEIN KINASE NEK2"/>
    <property type="match status" value="1"/>
</dbReference>
<gene>
    <name evidence="8" type="ORF">KHLLAP_LOCUS5748</name>
</gene>
<name>A0AAI8YHQ3_9PEZI</name>
<reference evidence="8" key="1">
    <citation type="submission" date="2023-10" db="EMBL/GenBank/DDBJ databases">
        <authorList>
            <person name="Hackl T."/>
        </authorList>
    </citation>
    <scope>NUCLEOTIDE SEQUENCE</scope>
</reference>
<keyword evidence="3" id="KW-0547">Nucleotide-binding</keyword>
<evidence type="ECO:0000313" key="8">
    <source>
        <dbReference type="EMBL" id="CAJ2505280.1"/>
    </source>
</evidence>
<accession>A0AAI8YHQ3</accession>
<evidence type="ECO:0000256" key="3">
    <source>
        <dbReference type="ARBA" id="ARBA00022741"/>
    </source>
</evidence>
<dbReference type="InterPro" id="IPR000719">
    <property type="entry name" value="Prot_kinase_dom"/>
</dbReference>
<keyword evidence="5" id="KW-0067">ATP-binding</keyword>
<dbReference type="EC" id="2.7.11.1" evidence="1"/>
<dbReference type="InterPro" id="IPR011009">
    <property type="entry name" value="Kinase-like_dom_sf"/>
</dbReference>
<evidence type="ECO:0000259" key="7">
    <source>
        <dbReference type="PROSITE" id="PS50011"/>
    </source>
</evidence>
<feature type="domain" description="Protein kinase" evidence="7">
    <location>
        <begin position="18"/>
        <end position="448"/>
    </location>
</feature>
<evidence type="ECO:0000313" key="9">
    <source>
        <dbReference type="Proteomes" id="UP001295740"/>
    </source>
</evidence>
<protein>
    <recommendedName>
        <fullName evidence="1">non-specific serine/threonine protein kinase</fullName>
        <ecNumber evidence="1">2.7.11.1</ecNumber>
    </recommendedName>
</protein>
<dbReference type="GO" id="GO:0005524">
    <property type="term" value="F:ATP binding"/>
    <property type="evidence" value="ECO:0007669"/>
    <property type="project" value="UniProtKB-KW"/>
</dbReference>
<dbReference type="GO" id="GO:0004674">
    <property type="term" value="F:protein serine/threonine kinase activity"/>
    <property type="evidence" value="ECO:0007669"/>
    <property type="project" value="UniProtKB-EC"/>
</dbReference>
<keyword evidence="2" id="KW-0808">Transferase</keyword>